<accession>A0A2T4JPT7</accession>
<dbReference type="EMBL" id="PZKG01000160">
    <property type="protein sequence ID" value="PTE19930.1"/>
    <property type="molecule type" value="Genomic_DNA"/>
</dbReference>
<evidence type="ECO:0000256" key="1">
    <source>
        <dbReference type="SAM" id="MobiDB-lite"/>
    </source>
</evidence>
<dbReference type="Proteomes" id="UP000241010">
    <property type="component" value="Unassembled WGS sequence"/>
</dbReference>
<dbReference type="RefSeq" id="WP_107665608.1">
    <property type="nucleotide sequence ID" value="NZ_PZKG01000160.1"/>
</dbReference>
<evidence type="ECO:0000256" key="2">
    <source>
        <dbReference type="SAM" id="Phobius"/>
    </source>
</evidence>
<gene>
    <name evidence="3" type="ORF">C5F48_20285</name>
</gene>
<name>A0A2T4JPT7_9RHOB</name>
<comment type="caution">
    <text evidence="3">The sequence shown here is derived from an EMBL/GenBank/DDBJ whole genome shotgun (WGS) entry which is preliminary data.</text>
</comment>
<evidence type="ECO:0000313" key="3">
    <source>
        <dbReference type="EMBL" id="PTE19930.1"/>
    </source>
</evidence>
<feature type="region of interest" description="Disordered" evidence="1">
    <location>
        <begin position="30"/>
        <end position="51"/>
    </location>
</feature>
<evidence type="ECO:0000313" key="4">
    <source>
        <dbReference type="Proteomes" id="UP000241010"/>
    </source>
</evidence>
<keyword evidence="2" id="KW-1133">Transmembrane helix</keyword>
<keyword evidence="4" id="KW-1185">Reference proteome</keyword>
<dbReference type="AlphaFoldDB" id="A0A2T4JPT7"/>
<keyword evidence="2" id="KW-0812">Transmembrane</keyword>
<sequence length="100" mass="11159">MKFTEDHRPASEREWLTSYRVTATRQHFPPATAGHATFNSSARRAIPRPTIPRRKHPDLTGFLIGCVGLVGFLFLATVAFAHVTERTLLTVAQGEARRGM</sequence>
<organism evidence="3 4">
    <name type="scientific">Cereibacter changlensis JA139</name>
    <dbReference type="NCBI Taxonomy" id="1188249"/>
    <lineage>
        <taxon>Bacteria</taxon>
        <taxon>Pseudomonadati</taxon>
        <taxon>Pseudomonadota</taxon>
        <taxon>Alphaproteobacteria</taxon>
        <taxon>Rhodobacterales</taxon>
        <taxon>Paracoccaceae</taxon>
        <taxon>Cereibacter</taxon>
    </lineage>
</organism>
<keyword evidence="2" id="KW-0472">Membrane</keyword>
<proteinExistence type="predicted"/>
<feature type="transmembrane region" description="Helical" evidence="2">
    <location>
        <begin position="59"/>
        <end position="81"/>
    </location>
</feature>
<protein>
    <submittedName>
        <fullName evidence="3">Uncharacterized protein</fullName>
    </submittedName>
</protein>
<reference evidence="3 4" key="1">
    <citation type="submission" date="2018-03" db="EMBL/GenBank/DDBJ databases">
        <title>Cereibacter changlensis.</title>
        <authorList>
            <person name="Meyer T.E."/>
            <person name="Miller S."/>
            <person name="Lodha T."/>
            <person name="Gandham S."/>
            <person name="Chintalapati S."/>
            <person name="Chintalapati V.R."/>
        </authorList>
    </citation>
    <scope>NUCLEOTIDE SEQUENCE [LARGE SCALE GENOMIC DNA]</scope>
    <source>
        <strain evidence="3 4">JA139</strain>
    </source>
</reference>